<evidence type="ECO:0000313" key="1">
    <source>
        <dbReference type="EMBL" id="MBC2373130.1"/>
    </source>
</evidence>
<gene>
    <name evidence="1" type="ORF">HBP98_14035</name>
</gene>
<sequence>MKTTLIYLITATLCLSLLSPLLSPQVKASEANPQTVYETDELNSQKALYELAQKQDDQNITDVTIAGEQIPLDLVDSDSVIKTNDGKKTEDLSVSNATEVLLMEKTSDDNFSAFMTSTVFVEGNVDSELSADLVAKKPESKSQTDDIKVDNTSTYKNIGSNLVEKLSSNHKKIIFPTLVAKWTNSKSSQQYDGGRNVLLTIKIYYHYQKKGDANHVDMNYVEYWATPKTKGSMVSYRKLEFKQMGISRFKGGIIKNAHSSYPKNNHATVDVPDSWVPISTANGFVGAKLQADIYNPKGKKYSVSTTTMILDNLGVNAGRGSW</sequence>
<dbReference type="Proteomes" id="UP000546244">
    <property type="component" value="Unassembled WGS sequence"/>
</dbReference>
<comment type="caution">
    <text evidence="1">The sequence shown here is derived from an EMBL/GenBank/DDBJ whole genome shotgun (WGS) entry which is preliminary data.</text>
</comment>
<protein>
    <submittedName>
        <fullName evidence="1">Uncharacterized protein</fullName>
    </submittedName>
</protein>
<dbReference type="EMBL" id="JAARMV010000003">
    <property type="protein sequence ID" value="MBC2373130.1"/>
    <property type="molecule type" value="Genomic_DNA"/>
</dbReference>
<dbReference type="RefSeq" id="WP_185472935.1">
    <property type="nucleotide sequence ID" value="NZ_JAARMV010000003.1"/>
</dbReference>
<organism evidence="1 2">
    <name type="scientific">Listeria booriae</name>
    <dbReference type="NCBI Taxonomy" id="1552123"/>
    <lineage>
        <taxon>Bacteria</taxon>
        <taxon>Bacillati</taxon>
        <taxon>Bacillota</taxon>
        <taxon>Bacilli</taxon>
        <taxon>Bacillales</taxon>
        <taxon>Listeriaceae</taxon>
        <taxon>Listeria</taxon>
    </lineage>
</organism>
<accession>A0A7X1A8I3</accession>
<evidence type="ECO:0000313" key="2">
    <source>
        <dbReference type="Proteomes" id="UP000546244"/>
    </source>
</evidence>
<name>A0A7X1A8I3_9LIST</name>
<dbReference type="AlphaFoldDB" id="A0A7X1A8I3"/>
<proteinExistence type="predicted"/>
<reference evidence="1 2" key="1">
    <citation type="submission" date="2020-03" db="EMBL/GenBank/DDBJ databases">
        <title>Soil Listeria distribution.</title>
        <authorList>
            <person name="Liao J."/>
            <person name="Wiedmann M."/>
        </authorList>
    </citation>
    <scope>NUCLEOTIDE SEQUENCE [LARGE SCALE GENOMIC DNA]</scope>
    <source>
        <strain evidence="1 2">FSL L7-1850</strain>
    </source>
</reference>